<sequence>MAAGRRRRTGAVRQSGGRIAPEHRNGAMSQVIASRLPCGVCGSGKIRVTTSSQKYEQCRQTHEKRRKRRTELRRTAARQPLLWLIGQRSQESALMLARYAAWQDLGPDPLPRG</sequence>
<dbReference type="AlphaFoldDB" id="A0A1E5NYJ5"/>
<gene>
    <name evidence="2" type="ORF">AS594_37850</name>
</gene>
<keyword evidence="3" id="KW-1185">Reference proteome</keyword>
<name>A0A1E5NYJ5_9ACTN</name>
<feature type="region of interest" description="Disordered" evidence="1">
    <location>
        <begin position="1"/>
        <end position="26"/>
    </location>
</feature>
<dbReference type="EMBL" id="MEHJ01000002">
    <property type="protein sequence ID" value="OEJ21357.1"/>
    <property type="molecule type" value="Genomic_DNA"/>
</dbReference>
<reference evidence="2 3" key="1">
    <citation type="submission" date="2016-08" db="EMBL/GenBank/DDBJ databases">
        <title>Complete genome sequence of Streptomyces agglomeratus strain 6-3-2, a novel anti-MRSA actinomycete isolated from Wuli of Tebit, China.</title>
        <authorList>
            <person name="Chen X."/>
        </authorList>
    </citation>
    <scope>NUCLEOTIDE SEQUENCE [LARGE SCALE GENOMIC DNA]</scope>
    <source>
        <strain evidence="2 3">6-3-2</strain>
    </source>
</reference>
<evidence type="ECO:0000313" key="3">
    <source>
        <dbReference type="Proteomes" id="UP000095759"/>
    </source>
</evidence>
<organism evidence="2 3">
    <name type="scientific">Streptomyces agglomeratus</name>
    <dbReference type="NCBI Taxonomy" id="285458"/>
    <lineage>
        <taxon>Bacteria</taxon>
        <taxon>Bacillati</taxon>
        <taxon>Actinomycetota</taxon>
        <taxon>Actinomycetes</taxon>
        <taxon>Kitasatosporales</taxon>
        <taxon>Streptomycetaceae</taxon>
        <taxon>Streptomyces</taxon>
    </lineage>
</organism>
<comment type="caution">
    <text evidence="2">The sequence shown here is derived from an EMBL/GenBank/DDBJ whole genome shotgun (WGS) entry which is preliminary data.</text>
</comment>
<evidence type="ECO:0000313" key="2">
    <source>
        <dbReference type="EMBL" id="OEJ21357.1"/>
    </source>
</evidence>
<protein>
    <submittedName>
        <fullName evidence="2">Uncharacterized protein</fullName>
    </submittedName>
</protein>
<proteinExistence type="predicted"/>
<evidence type="ECO:0000256" key="1">
    <source>
        <dbReference type="SAM" id="MobiDB-lite"/>
    </source>
</evidence>
<accession>A0A1E5NYJ5</accession>
<feature type="compositionally biased region" description="Basic residues" evidence="1">
    <location>
        <begin position="1"/>
        <end position="10"/>
    </location>
</feature>
<feature type="region of interest" description="Disordered" evidence="1">
    <location>
        <begin position="51"/>
        <end position="73"/>
    </location>
</feature>
<dbReference type="Proteomes" id="UP000095759">
    <property type="component" value="Unassembled WGS sequence"/>
</dbReference>
<feature type="compositionally biased region" description="Basic residues" evidence="1">
    <location>
        <begin position="62"/>
        <end position="71"/>
    </location>
</feature>